<keyword evidence="3 6" id="KW-0812">Transmembrane</keyword>
<keyword evidence="5 6" id="KW-0472">Membrane</keyword>
<comment type="subcellular location">
    <subcellularLocation>
        <location evidence="1">Membrane</location>
        <topology evidence="1">Multi-pass membrane protein</topology>
    </subcellularLocation>
</comment>
<protein>
    <submittedName>
        <fullName evidence="7">Uncharacterized protein</fullName>
    </submittedName>
</protein>
<evidence type="ECO:0000256" key="1">
    <source>
        <dbReference type="ARBA" id="ARBA00004141"/>
    </source>
</evidence>
<evidence type="ECO:0000313" key="8">
    <source>
        <dbReference type="Proteomes" id="UP000799770"/>
    </source>
</evidence>
<dbReference type="InterPro" id="IPR036259">
    <property type="entry name" value="MFS_trans_sf"/>
</dbReference>
<feature type="transmembrane region" description="Helical" evidence="6">
    <location>
        <begin position="128"/>
        <end position="152"/>
    </location>
</feature>
<dbReference type="AlphaFoldDB" id="A0A6A5YFD0"/>
<reference evidence="7" key="1">
    <citation type="journal article" date="2020" name="Stud. Mycol.">
        <title>101 Dothideomycetes genomes: a test case for predicting lifestyles and emergence of pathogens.</title>
        <authorList>
            <person name="Haridas S."/>
            <person name="Albert R."/>
            <person name="Binder M."/>
            <person name="Bloem J."/>
            <person name="Labutti K."/>
            <person name="Salamov A."/>
            <person name="Andreopoulos B."/>
            <person name="Baker S."/>
            <person name="Barry K."/>
            <person name="Bills G."/>
            <person name="Bluhm B."/>
            <person name="Cannon C."/>
            <person name="Castanera R."/>
            <person name="Culley D."/>
            <person name="Daum C."/>
            <person name="Ezra D."/>
            <person name="Gonzalez J."/>
            <person name="Henrissat B."/>
            <person name="Kuo A."/>
            <person name="Liang C."/>
            <person name="Lipzen A."/>
            <person name="Lutzoni F."/>
            <person name="Magnuson J."/>
            <person name="Mondo S."/>
            <person name="Nolan M."/>
            <person name="Ohm R."/>
            <person name="Pangilinan J."/>
            <person name="Park H.-J."/>
            <person name="Ramirez L."/>
            <person name="Alfaro M."/>
            <person name="Sun H."/>
            <person name="Tritt A."/>
            <person name="Yoshinaga Y."/>
            <person name="Zwiers L.-H."/>
            <person name="Turgeon B."/>
            <person name="Goodwin S."/>
            <person name="Spatafora J."/>
            <person name="Crous P."/>
            <person name="Grigoriev I."/>
        </authorList>
    </citation>
    <scope>NUCLEOTIDE SEQUENCE</scope>
    <source>
        <strain evidence="7">CBS 627.86</strain>
    </source>
</reference>
<proteinExistence type="predicted"/>
<evidence type="ECO:0000256" key="5">
    <source>
        <dbReference type="ARBA" id="ARBA00023136"/>
    </source>
</evidence>
<dbReference type="Gene3D" id="1.20.1250.20">
    <property type="entry name" value="MFS general substrate transporter like domains"/>
    <property type="match status" value="1"/>
</dbReference>
<feature type="transmembrane region" description="Helical" evidence="6">
    <location>
        <begin position="164"/>
        <end position="180"/>
    </location>
</feature>
<dbReference type="GO" id="GO:0016020">
    <property type="term" value="C:membrane"/>
    <property type="evidence" value="ECO:0007669"/>
    <property type="project" value="UniProtKB-SubCell"/>
</dbReference>
<keyword evidence="8" id="KW-1185">Reference proteome</keyword>
<dbReference type="PANTHER" id="PTHR43791:SF21">
    <property type="entry name" value="MAJOR FACILITATOR SUPERFAMILY (MFS) PROFILE DOMAIN-CONTAINING PROTEIN"/>
    <property type="match status" value="1"/>
</dbReference>
<dbReference type="Proteomes" id="UP000799770">
    <property type="component" value="Unassembled WGS sequence"/>
</dbReference>
<name>A0A6A5YFD0_9PLEO</name>
<keyword evidence="2" id="KW-0813">Transport</keyword>
<organism evidence="7 8">
    <name type="scientific">Lophiotrema nucula</name>
    <dbReference type="NCBI Taxonomy" id="690887"/>
    <lineage>
        <taxon>Eukaryota</taxon>
        <taxon>Fungi</taxon>
        <taxon>Dikarya</taxon>
        <taxon>Ascomycota</taxon>
        <taxon>Pezizomycotina</taxon>
        <taxon>Dothideomycetes</taxon>
        <taxon>Pleosporomycetidae</taxon>
        <taxon>Pleosporales</taxon>
        <taxon>Lophiotremataceae</taxon>
        <taxon>Lophiotrema</taxon>
    </lineage>
</organism>
<gene>
    <name evidence="7" type="ORF">BDV96DRAFT_694745</name>
</gene>
<dbReference type="GO" id="GO:0022857">
    <property type="term" value="F:transmembrane transporter activity"/>
    <property type="evidence" value="ECO:0007669"/>
    <property type="project" value="TreeGrafter"/>
</dbReference>
<evidence type="ECO:0000256" key="3">
    <source>
        <dbReference type="ARBA" id="ARBA00022692"/>
    </source>
</evidence>
<evidence type="ECO:0000313" key="7">
    <source>
        <dbReference type="EMBL" id="KAF2105623.1"/>
    </source>
</evidence>
<feature type="transmembrane region" description="Helical" evidence="6">
    <location>
        <begin position="47"/>
        <end position="69"/>
    </location>
</feature>
<dbReference type="SUPFAM" id="SSF103473">
    <property type="entry name" value="MFS general substrate transporter"/>
    <property type="match status" value="1"/>
</dbReference>
<dbReference type="OrthoDB" id="2985014at2759"/>
<evidence type="ECO:0000256" key="4">
    <source>
        <dbReference type="ARBA" id="ARBA00022989"/>
    </source>
</evidence>
<dbReference type="PANTHER" id="PTHR43791">
    <property type="entry name" value="PERMEASE-RELATED"/>
    <property type="match status" value="1"/>
</dbReference>
<sequence>MADLTPPTQSLCDVILRPRAAIVHSITESHHYHQTIALIETSKYDDWQILFLLEGGVTLFFAVLTFFVLPKKLLAAWILNAAEREHAVRRIQRDLSDSDEAAGSDYIDDDGKIHMTNVIEAFKDWRKLLIILFNICATTPVYGFTIFLLLIMKGMGYSGVNANLMSVSPFVVAAVGLYLIV</sequence>
<dbReference type="EMBL" id="ML977376">
    <property type="protein sequence ID" value="KAF2105623.1"/>
    <property type="molecule type" value="Genomic_DNA"/>
</dbReference>
<evidence type="ECO:0000256" key="2">
    <source>
        <dbReference type="ARBA" id="ARBA00022448"/>
    </source>
</evidence>
<accession>A0A6A5YFD0</accession>
<keyword evidence="4 6" id="KW-1133">Transmembrane helix</keyword>
<evidence type="ECO:0000256" key="6">
    <source>
        <dbReference type="SAM" id="Phobius"/>
    </source>
</evidence>